<gene>
    <name evidence="2" type="ORF">BFP71_14365</name>
</gene>
<dbReference type="AlphaFoldDB" id="A0A1E5SZV3"/>
<dbReference type="RefSeq" id="WP_069836140.1">
    <property type="nucleotide sequence ID" value="NZ_MDGQ01000005.1"/>
</dbReference>
<organism evidence="2 3">
    <name type="scientific">Roseivirga misakiensis</name>
    <dbReference type="NCBI Taxonomy" id="1563681"/>
    <lineage>
        <taxon>Bacteria</taxon>
        <taxon>Pseudomonadati</taxon>
        <taxon>Bacteroidota</taxon>
        <taxon>Cytophagia</taxon>
        <taxon>Cytophagales</taxon>
        <taxon>Roseivirgaceae</taxon>
        <taxon>Roseivirga</taxon>
    </lineage>
</organism>
<proteinExistence type="predicted"/>
<name>A0A1E5SZV3_9BACT</name>
<evidence type="ECO:0000313" key="3">
    <source>
        <dbReference type="Proteomes" id="UP000095552"/>
    </source>
</evidence>
<keyword evidence="3" id="KW-1185">Reference proteome</keyword>
<accession>A0A1E5SZV3</accession>
<comment type="caution">
    <text evidence="2">The sequence shown here is derived from an EMBL/GenBank/DDBJ whole genome shotgun (WGS) entry which is preliminary data.</text>
</comment>
<feature type="signal peptide" evidence="1">
    <location>
        <begin position="1"/>
        <end position="21"/>
    </location>
</feature>
<dbReference type="PROSITE" id="PS51257">
    <property type="entry name" value="PROKAR_LIPOPROTEIN"/>
    <property type="match status" value="1"/>
</dbReference>
<evidence type="ECO:0000256" key="1">
    <source>
        <dbReference type="SAM" id="SignalP"/>
    </source>
</evidence>
<feature type="chain" id="PRO_5009185833" evidence="1">
    <location>
        <begin position="22"/>
        <end position="246"/>
    </location>
</feature>
<dbReference type="EMBL" id="MDGQ01000005">
    <property type="protein sequence ID" value="OEK04636.1"/>
    <property type="molecule type" value="Genomic_DNA"/>
</dbReference>
<dbReference type="OrthoDB" id="1467525at2"/>
<dbReference type="STRING" id="1563681.BFP71_14365"/>
<dbReference type="Proteomes" id="UP000095552">
    <property type="component" value="Unassembled WGS sequence"/>
</dbReference>
<reference evidence="2 3" key="1">
    <citation type="submission" date="2016-08" db="EMBL/GenBank/DDBJ databases">
        <title>Draft genome of Fabibacter sp. strain SK-8.</title>
        <authorList>
            <person name="Wong S.-K."/>
            <person name="Hamasaki K."/>
            <person name="Yoshizawa S."/>
        </authorList>
    </citation>
    <scope>NUCLEOTIDE SEQUENCE [LARGE SCALE GENOMIC DNA]</scope>
    <source>
        <strain evidence="2 3">SK-8</strain>
    </source>
</reference>
<evidence type="ECO:0000313" key="2">
    <source>
        <dbReference type="EMBL" id="OEK04636.1"/>
    </source>
</evidence>
<sequence length="246" mass="28476">MRLKFEYLFLLLILVTFSCVSNDDAPAEEPLDPDLGKSYFFLEPDKFREYEVYEIRYSAVEISDTLEYQLREEVSDSFVSNGIESRLIRRLTRNTSNDPWSLDSLWTARVEEGMAVSVENNLPLVKMVFPVDTSRRWDRNLLNGRDALTQRYLTFNEPFTQGINTFLRATEIQVSDDNDENPSGLAITFRDERTEVYADSIGLVRKEYRQLKFCSVGPCANQEIVQSGRYYREVLTAHGSLNEEGN</sequence>
<keyword evidence="1" id="KW-0732">Signal</keyword>
<protein>
    <submittedName>
        <fullName evidence="2">Uncharacterized protein</fullName>
    </submittedName>
</protein>